<proteinExistence type="inferred from homology"/>
<keyword evidence="4 7" id="KW-0812">Transmembrane</keyword>
<dbReference type="NCBIfam" id="TIGR04057">
    <property type="entry name" value="SusC_RagA_signa"/>
    <property type="match status" value="1"/>
</dbReference>
<dbReference type="InterPro" id="IPR037066">
    <property type="entry name" value="Plug_dom_sf"/>
</dbReference>
<evidence type="ECO:0000256" key="7">
    <source>
        <dbReference type="PROSITE-ProRule" id="PRU01360"/>
    </source>
</evidence>
<keyword evidence="2 7" id="KW-0813">Transport</keyword>
<keyword evidence="3 7" id="KW-1134">Transmembrane beta strand</keyword>
<dbReference type="SUPFAM" id="SSF49464">
    <property type="entry name" value="Carboxypeptidase regulatory domain-like"/>
    <property type="match status" value="1"/>
</dbReference>
<dbReference type="AlphaFoldDB" id="A0A5C7GNU1"/>
<evidence type="ECO:0000313" key="9">
    <source>
        <dbReference type="EMBL" id="TXG39854.1"/>
    </source>
</evidence>
<evidence type="ECO:0000256" key="4">
    <source>
        <dbReference type="ARBA" id="ARBA00022692"/>
    </source>
</evidence>
<accession>A0A5C7GNU1</accession>
<dbReference type="NCBIfam" id="TIGR04056">
    <property type="entry name" value="OMP_RagA_SusC"/>
    <property type="match status" value="1"/>
</dbReference>
<evidence type="ECO:0000259" key="8">
    <source>
        <dbReference type="Pfam" id="PF07715"/>
    </source>
</evidence>
<dbReference type="OrthoDB" id="9768177at2"/>
<comment type="subcellular location">
    <subcellularLocation>
        <location evidence="1 7">Cell outer membrane</location>
        <topology evidence="1 7">Multi-pass membrane protein</topology>
    </subcellularLocation>
</comment>
<dbReference type="PROSITE" id="PS52016">
    <property type="entry name" value="TONB_DEPENDENT_REC_3"/>
    <property type="match status" value="1"/>
</dbReference>
<feature type="domain" description="TonB-dependent receptor plug" evidence="8">
    <location>
        <begin position="98"/>
        <end position="204"/>
    </location>
</feature>
<sequence>MSVQAQNLTVTGTVTGSEDGLPIPGVAIVIKGTNTGSVTDFDGNYSINAKVGDMLQFSYLGMENESVKVTGSKLNVAMDSSLEDLEEVVVIGYGTVKKKELTGAVAQVKSEDIEQFVTSDVSSALQGQIAGVNVVASSGEPGAAAQVQIRGVTSISGTNEPLYVIDGVPQIGDPGLSPNEIETIDVLKDGASTAVYGTRGAAGVILITTKRGQEGRMSVTFDSSYGIQTLGDGIPLMNTAEQIYYETAQFNNGVSVFQPGPFNNVTWLNNDNKFDDYVLVNNAETKRHNLNFTGGTKNFTYNAVVGLFDQDGQLINSRFKRINSRISTTYKSENWTINGSLSFTTEKRARVSGGLINSAIRYKPYYPKVDPDVDVVITNGNGGVTTPLNLLALALKRKDDSNRDRFQGNLSLSRKLGNDVTFTTRLGSSITNDIRNIFIPQYTLFDVTDNTTEVDPTKSSVTANTIRATVLSWDGSLNYKKKFGNHNVGLQATAAIDERIREEFTAMKQGVANNNITVLNGATVNPDVFSGGDFGNGNYTETVVGLLGRFTYDYKGKYLLSALVRRDGSSKFGAANRWGTFPSVSLAWNVSDEAFWSSLKRTVNNFKIRASYGEIGYNGFPNYEYAPVLVQDTDYIFDETDGTVEFGTAIKSYANRDVVWETSISRNIGVDLSFLKNKITLTADYYHTRKEDMLFPVQLPGSGGSFYDRTITLNVGNMTNKGLELAANYRTKIGKSKLTMGATFTKNENKVTKMFGSTLIYNNNAQLVNGHGGSTVIAEGYEVGAYFLYETDGTIQTQEELDAYRQFPSRANARLGDLKYVDYNGDGDITLDDRYYHGSGLPEFEVGYNLRWNYKSWDFSMNWYASIGSDILNGTSAETHVRGRHKNLVNMWTLDNPTSGIPIHADDAQGAFNYRGDTDYWLEDGDYLRLKQVTLGYSLPNDVTEKIGISKLRMYLSAQNALTFTNYNGYDPEIGGNVLARGVDKAKYPLTALYTFGVNLKF</sequence>
<evidence type="ECO:0000256" key="3">
    <source>
        <dbReference type="ARBA" id="ARBA00022452"/>
    </source>
</evidence>
<evidence type="ECO:0000256" key="6">
    <source>
        <dbReference type="ARBA" id="ARBA00023237"/>
    </source>
</evidence>
<evidence type="ECO:0000256" key="1">
    <source>
        <dbReference type="ARBA" id="ARBA00004571"/>
    </source>
</evidence>
<dbReference type="Pfam" id="PF07715">
    <property type="entry name" value="Plug"/>
    <property type="match status" value="1"/>
</dbReference>
<organism evidence="9 10">
    <name type="scientific">Seonamhaeicola maritimus</name>
    <dbReference type="NCBI Taxonomy" id="2591822"/>
    <lineage>
        <taxon>Bacteria</taxon>
        <taxon>Pseudomonadati</taxon>
        <taxon>Bacteroidota</taxon>
        <taxon>Flavobacteriia</taxon>
        <taxon>Flavobacteriales</taxon>
        <taxon>Flavobacteriaceae</taxon>
    </lineage>
</organism>
<keyword evidence="5 7" id="KW-0472">Membrane</keyword>
<dbReference type="SUPFAM" id="SSF56935">
    <property type="entry name" value="Porins"/>
    <property type="match status" value="1"/>
</dbReference>
<dbReference type="InterPro" id="IPR012910">
    <property type="entry name" value="Plug_dom"/>
</dbReference>
<comment type="caution">
    <text evidence="9">The sequence shown here is derived from an EMBL/GenBank/DDBJ whole genome shotgun (WGS) entry which is preliminary data.</text>
</comment>
<dbReference type="Gene3D" id="2.170.130.10">
    <property type="entry name" value="TonB-dependent receptor, plug domain"/>
    <property type="match status" value="1"/>
</dbReference>
<dbReference type="InterPro" id="IPR008969">
    <property type="entry name" value="CarboxyPept-like_regulatory"/>
</dbReference>
<dbReference type="EMBL" id="VRKQ01000008">
    <property type="protein sequence ID" value="TXG39854.1"/>
    <property type="molecule type" value="Genomic_DNA"/>
</dbReference>
<dbReference type="InterPro" id="IPR023997">
    <property type="entry name" value="TonB-dep_OMP_SusC/RagA_CS"/>
</dbReference>
<evidence type="ECO:0000313" key="10">
    <source>
        <dbReference type="Proteomes" id="UP000321080"/>
    </source>
</evidence>
<keyword evidence="9" id="KW-0675">Receptor</keyword>
<dbReference type="Gene3D" id="2.60.40.1120">
    <property type="entry name" value="Carboxypeptidase-like, regulatory domain"/>
    <property type="match status" value="1"/>
</dbReference>
<name>A0A5C7GNU1_9FLAO</name>
<keyword evidence="10" id="KW-1185">Reference proteome</keyword>
<gene>
    <name evidence="9" type="ORF">FUA22_04275</name>
</gene>
<evidence type="ECO:0000256" key="2">
    <source>
        <dbReference type="ARBA" id="ARBA00022448"/>
    </source>
</evidence>
<protein>
    <submittedName>
        <fullName evidence="9">TonB-dependent receptor</fullName>
    </submittedName>
</protein>
<reference evidence="9 10" key="1">
    <citation type="submission" date="2019-08" db="EMBL/GenBank/DDBJ databases">
        <title>Seonamhaeicola sediminis sp. nov., isolated from marine sediment.</title>
        <authorList>
            <person name="Cao W.R."/>
        </authorList>
    </citation>
    <scope>NUCLEOTIDE SEQUENCE [LARGE SCALE GENOMIC DNA]</scope>
    <source>
        <strain evidence="9 10">1505</strain>
    </source>
</reference>
<dbReference type="Proteomes" id="UP000321080">
    <property type="component" value="Unassembled WGS sequence"/>
</dbReference>
<dbReference type="InterPro" id="IPR039426">
    <property type="entry name" value="TonB-dep_rcpt-like"/>
</dbReference>
<comment type="similarity">
    <text evidence="7">Belongs to the TonB-dependent receptor family.</text>
</comment>
<dbReference type="Pfam" id="PF13715">
    <property type="entry name" value="CarbopepD_reg_2"/>
    <property type="match status" value="1"/>
</dbReference>
<dbReference type="InterPro" id="IPR036942">
    <property type="entry name" value="Beta-barrel_TonB_sf"/>
</dbReference>
<keyword evidence="6 7" id="KW-0998">Cell outer membrane</keyword>
<evidence type="ECO:0000256" key="5">
    <source>
        <dbReference type="ARBA" id="ARBA00023136"/>
    </source>
</evidence>
<dbReference type="GO" id="GO:0009279">
    <property type="term" value="C:cell outer membrane"/>
    <property type="evidence" value="ECO:0007669"/>
    <property type="project" value="UniProtKB-SubCell"/>
</dbReference>
<dbReference type="Gene3D" id="2.40.170.20">
    <property type="entry name" value="TonB-dependent receptor, beta-barrel domain"/>
    <property type="match status" value="1"/>
</dbReference>
<dbReference type="InterPro" id="IPR023996">
    <property type="entry name" value="TonB-dep_OMP_SusC/RagA"/>
</dbReference>